<sequence length="232" mass="24649">MSDSTEHDPPSPTEGAADVAALAAGIGAAVAATWFPVTAAVAAAAFTFAIGKFVKRGERILADRLRKGEVALLSAEKHAELVPMAYRFFEAVMQGEYEHTLEVLAAFIVGEVGEESPEAANFSRMAGRLEGISKNELRLIAHIASYVVPSANPRWVSVAAVKGPELVADLRDDGILAEGLNELSRRGFLTPKKDVDFFAKEDGFELSAAFYELVAKAGEAVSEQSGDSGRAH</sequence>
<reference evidence="2 3" key="1">
    <citation type="submission" date="2023-07" db="EMBL/GenBank/DDBJ databases">
        <title>Genomic Encyclopedia of Type Strains, Phase IV (KMG-IV): sequencing the most valuable type-strain genomes for metagenomic binning, comparative biology and taxonomic classification.</title>
        <authorList>
            <person name="Goeker M."/>
        </authorList>
    </citation>
    <scope>NUCLEOTIDE SEQUENCE [LARGE SCALE GENOMIC DNA]</scope>
    <source>
        <strain evidence="2 3">DSM 5896</strain>
    </source>
</reference>
<gene>
    <name evidence="2" type="ORF">J3R73_002024</name>
</gene>
<keyword evidence="1" id="KW-0812">Transmembrane</keyword>
<comment type="caution">
    <text evidence="2">The sequence shown here is derived from an EMBL/GenBank/DDBJ whole genome shotgun (WGS) entry which is preliminary data.</text>
</comment>
<feature type="transmembrane region" description="Helical" evidence="1">
    <location>
        <begin position="20"/>
        <end position="50"/>
    </location>
</feature>
<dbReference type="EMBL" id="JAUSVK010000001">
    <property type="protein sequence ID" value="MDQ0392232.1"/>
    <property type="molecule type" value="Genomic_DNA"/>
</dbReference>
<keyword evidence="3" id="KW-1185">Reference proteome</keyword>
<evidence type="ECO:0000256" key="1">
    <source>
        <dbReference type="SAM" id="Phobius"/>
    </source>
</evidence>
<dbReference type="Proteomes" id="UP001237448">
    <property type="component" value="Unassembled WGS sequence"/>
</dbReference>
<organism evidence="2 3">
    <name type="scientific">Labrys monachus</name>
    <dbReference type="NCBI Taxonomy" id="217067"/>
    <lineage>
        <taxon>Bacteria</taxon>
        <taxon>Pseudomonadati</taxon>
        <taxon>Pseudomonadota</taxon>
        <taxon>Alphaproteobacteria</taxon>
        <taxon>Hyphomicrobiales</taxon>
        <taxon>Xanthobacteraceae</taxon>
        <taxon>Labrys</taxon>
    </lineage>
</organism>
<protein>
    <submittedName>
        <fullName evidence="2">Uncharacterized protein</fullName>
    </submittedName>
</protein>
<accession>A0ABU0FC90</accession>
<evidence type="ECO:0000313" key="3">
    <source>
        <dbReference type="Proteomes" id="UP001237448"/>
    </source>
</evidence>
<dbReference type="RefSeq" id="WP_307425804.1">
    <property type="nucleotide sequence ID" value="NZ_JAUSVK010000001.1"/>
</dbReference>
<evidence type="ECO:0000313" key="2">
    <source>
        <dbReference type="EMBL" id="MDQ0392232.1"/>
    </source>
</evidence>
<keyword evidence="1" id="KW-1133">Transmembrane helix</keyword>
<keyword evidence="1" id="KW-0472">Membrane</keyword>
<name>A0ABU0FC90_9HYPH</name>
<proteinExistence type="predicted"/>